<dbReference type="Gene3D" id="1.10.490.10">
    <property type="entry name" value="Globins"/>
    <property type="match status" value="1"/>
</dbReference>
<dbReference type="RefSeq" id="WP_338228400.1">
    <property type="nucleotide sequence ID" value="NZ_BTPE01000005.1"/>
</dbReference>
<proteinExistence type="predicted"/>
<keyword evidence="2" id="KW-1185">Reference proteome</keyword>
<reference evidence="1 2" key="1">
    <citation type="submission" date="2023-08" db="EMBL/GenBank/DDBJ databases">
        <title>Draft genome sequence of Algoriphagus taiwanensis.</title>
        <authorList>
            <person name="Takatani N."/>
            <person name="Hosokawa M."/>
            <person name="Sawabe T."/>
        </authorList>
    </citation>
    <scope>NUCLEOTIDE SEQUENCE [LARGE SCALE GENOMIC DNA]</scope>
    <source>
        <strain evidence="1 2">JCM 19755</strain>
    </source>
</reference>
<comment type="caution">
    <text evidence="1">The sequence shown here is derived from an EMBL/GenBank/DDBJ whole genome shotgun (WGS) entry which is preliminary data.</text>
</comment>
<dbReference type="SUPFAM" id="SSF46458">
    <property type="entry name" value="Globin-like"/>
    <property type="match status" value="1"/>
</dbReference>
<dbReference type="InterPro" id="IPR012292">
    <property type="entry name" value="Globin/Proto"/>
</dbReference>
<evidence type="ECO:0000313" key="1">
    <source>
        <dbReference type="EMBL" id="GMQ33596.1"/>
    </source>
</evidence>
<dbReference type="EMBL" id="BTPE01000005">
    <property type="protein sequence ID" value="GMQ33596.1"/>
    <property type="molecule type" value="Genomic_DNA"/>
</dbReference>
<accession>A0ABQ6Q078</accession>
<dbReference type="Proteomes" id="UP001307705">
    <property type="component" value="Unassembled WGS sequence"/>
</dbReference>
<evidence type="ECO:0000313" key="2">
    <source>
        <dbReference type="Proteomes" id="UP001307705"/>
    </source>
</evidence>
<sequence length="136" mass="16350">MNRVPIQSRKEVDFLVRRFYEKVREHELLGPIFNQIVEDWDHHLVHLSDFWEMILLQTGPGRGKFNPTKVHREVDAEVNHTIDQVHFGNWLELWFATLDRYFEGEVAEYAKEHARRMAHMLFMRIWEARHSASSHG</sequence>
<dbReference type="InterPro" id="IPR009050">
    <property type="entry name" value="Globin-like_sf"/>
</dbReference>
<organism evidence="1 2">
    <name type="scientific">Algoriphagus taiwanensis</name>
    <dbReference type="NCBI Taxonomy" id="1445656"/>
    <lineage>
        <taxon>Bacteria</taxon>
        <taxon>Pseudomonadati</taxon>
        <taxon>Bacteroidota</taxon>
        <taxon>Cytophagia</taxon>
        <taxon>Cytophagales</taxon>
        <taxon>Cyclobacteriaceae</taxon>
        <taxon>Algoriphagus</taxon>
    </lineage>
</organism>
<dbReference type="CDD" id="cd08916">
    <property type="entry name" value="TrHb3_P"/>
    <property type="match status" value="1"/>
</dbReference>
<gene>
    <name evidence="1" type="ORF">Ataiwa_18680</name>
</gene>
<protein>
    <submittedName>
        <fullName evidence="1">Group III truncated hemoglobin</fullName>
    </submittedName>
</protein>
<name>A0ABQ6Q078_9BACT</name>